<evidence type="ECO:0000313" key="3">
    <source>
        <dbReference type="Proteomes" id="UP000031549"/>
    </source>
</evidence>
<accession>A0A846HHE2</accession>
<dbReference type="AlphaFoldDB" id="A0A846HHE2"/>
<feature type="region of interest" description="Disordered" evidence="1">
    <location>
        <begin position="54"/>
        <end position="73"/>
    </location>
</feature>
<feature type="region of interest" description="Disordered" evidence="1">
    <location>
        <begin position="1"/>
        <end position="34"/>
    </location>
</feature>
<keyword evidence="3" id="KW-1185">Reference proteome</keyword>
<dbReference type="InterPro" id="IPR031035">
    <property type="entry name" value="PatC_TenC_TruC"/>
</dbReference>
<comment type="caution">
    <text evidence="2">The sequence shown here is derived from an EMBL/GenBank/DDBJ whole genome shotgun (WGS) entry which is preliminary data.</text>
</comment>
<dbReference type="EMBL" id="JTCM02000106">
    <property type="protein sequence ID" value="NEU76358.1"/>
    <property type="molecule type" value="Genomic_DNA"/>
</dbReference>
<dbReference type="Proteomes" id="UP000031549">
    <property type="component" value="Unassembled WGS sequence"/>
</dbReference>
<evidence type="ECO:0000256" key="1">
    <source>
        <dbReference type="SAM" id="MobiDB-lite"/>
    </source>
</evidence>
<sequence>MTKEKKTTNSSQVPQNKTEEQKTSQNQQKTEEIKNHLLATGLEDYGFWWQEMAKKKSEQSEPDKPFRRGRIWS</sequence>
<protein>
    <submittedName>
        <fullName evidence="2">Cyanobactin biosynthesis PatC/TenC/TruC family protein</fullName>
    </submittedName>
</protein>
<feature type="compositionally biased region" description="Basic and acidic residues" evidence="1">
    <location>
        <begin position="54"/>
        <end position="66"/>
    </location>
</feature>
<evidence type="ECO:0000313" key="2">
    <source>
        <dbReference type="EMBL" id="NEU76358.1"/>
    </source>
</evidence>
<reference evidence="2 3" key="1">
    <citation type="journal article" date="2015" name="Genome Announc.">
        <title>Draft Genome Sequence of Cyanobacterium Hassallia byssoidea Strain VB512170, Isolated from Monuments in India.</title>
        <authorList>
            <person name="Singh D."/>
            <person name="Chandrababunaidu M.M."/>
            <person name="Panda A."/>
            <person name="Sen D."/>
            <person name="Bhattacharyya S."/>
            <person name="Adhikary S.P."/>
            <person name="Tripathy S."/>
        </authorList>
    </citation>
    <scope>NUCLEOTIDE SEQUENCE [LARGE SCALE GENOMIC DNA]</scope>
    <source>
        <strain evidence="2 3">VB512170</strain>
    </source>
</reference>
<dbReference type="NCBIfam" id="TIGR04447">
    <property type="entry name" value="PatC_TenC_TruC"/>
    <property type="match status" value="1"/>
</dbReference>
<name>A0A846HHE2_9CYAN</name>
<proteinExistence type="predicted"/>
<dbReference type="RefSeq" id="WP_039752340.1">
    <property type="nucleotide sequence ID" value="NZ_JTCM02000106.1"/>
</dbReference>
<organism evidence="2 3">
    <name type="scientific">Hassallia byssoidea VB512170</name>
    <dbReference type="NCBI Taxonomy" id="1304833"/>
    <lineage>
        <taxon>Bacteria</taxon>
        <taxon>Bacillati</taxon>
        <taxon>Cyanobacteriota</taxon>
        <taxon>Cyanophyceae</taxon>
        <taxon>Nostocales</taxon>
        <taxon>Tolypothrichaceae</taxon>
        <taxon>Hassallia</taxon>
    </lineage>
</organism>
<gene>
    <name evidence="2" type="ORF">PI95_028515</name>
</gene>